<proteinExistence type="predicted"/>
<evidence type="ECO:0000256" key="1">
    <source>
        <dbReference type="ARBA" id="ARBA00023002"/>
    </source>
</evidence>
<accession>A0ABQ2P4C6</accession>
<name>A0ABQ2P4C6_9NEIS</name>
<dbReference type="Gene3D" id="3.40.50.720">
    <property type="entry name" value="NAD(P)-binding Rossmann-like Domain"/>
    <property type="match status" value="1"/>
</dbReference>
<dbReference type="InterPro" id="IPR013328">
    <property type="entry name" value="6PGD_dom2"/>
</dbReference>
<dbReference type="Proteomes" id="UP000637267">
    <property type="component" value="Unassembled WGS sequence"/>
</dbReference>
<keyword evidence="2" id="KW-0520">NAD</keyword>
<dbReference type="InterPro" id="IPR015815">
    <property type="entry name" value="HIBADH-related"/>
</dbReference>
<dbReference type="Pfam" id="PF14833">
    <property type="entry name" value="NAD_binding_11"/>
    <property type="match status" value="1"/>
</dbReference>
<organism evidence="5 6">
    <name type="scientific">Silvimonas iriomotensis</name>
    <dbReference type="NCBI Taxonomy" id="449662"/>
    <lineage>
        <taxon>Bacteria</taxon>
        <taxon>Pseudomonadati</taxon>
        <taxon>Pseudomonadota</taxon>
        <taxon>Betaproteobacteria</taxon>
        <taxon>Neisseriales</taxon>
        <taxon>Chitinibacteraceae</taxon>
        <taxon>Silvimonas</taxon>
    </lineage>
</organism>
<dbReference type="InterPro" id="IPR006115">
    <property type="entry name" value="6PGDH_NADP-bd"/>
</dbReference>
<dbReference type="InterPro" id="IPR029154">
    <property type="entry name" value="HIBADH-like_NADP-bd"/>
</dbReference>
<dbReference type="PANTHER" id="PTHR43580:SF2">
    <property type="entry name" value="CYTOKINE-LIKE NUCLEAR FACTOR N-PAC"/>
    <property type="match status" value="1"/>
</dbReference>
<dbReference type="PANTHER" id="PTHR43580">
    <property type="entry name" value="OXIDOREDUCTASE GLYR1-RELATED"/>
    <property type="match status" value="1"/>
</dbReference>
<evidence type="ECO:0000256" key="2">
    <source>
        <dbReference type="ARBA" id="ARBA00023027"/>
    </source>
</evidence>
<dbReference type="SUPFAM" id="SSF51735">
    <property type="entry name" value="NAD(P)-binding Rossmann-fold domains"/>
    <property type="match status" value="1"/>
</dbReference>
<dbReference type="InterPro" id="IPR008927">
    <property type="entry name" value="6-PGluconate_DH-like_C_sf"/>
</dbReference>
<keyword evidence="6" id="KW-1185">Reference proteome</keyword>
<dbReference type="InterPro" id="IPR051265">
    <property type="entry name" value="HIBADH-related_NP60_sf"/>
</dbReference>
<evidence type="ECO:0000313" key="5">
    <source>
        <dbReference type="EMBL" id="GGP17934.1"/>
    </source>
</evidence>
<reference evidence="6" key="1">
    <citation type="journal article" date="2019" name="Int. J. Syst. Evol. Microbiol.">
        <title>The Global Catalogue of Microorganisms (GCM) 10K type strain sequencing project: providing services to taxonomists for standard genome sequencing and annotation.</title>
        <authorList>
            <consortium name="The Broad Institute Genomics Platform"/>
            <consortium name="The Broad Institute Genome Sequencing Center for Infectious Disease"/>
            <person name="Wu L."/>
            <person name="Ma J."/>
        </authorList>
    </citation>
    <scope>NUCLEOTIDE SEQUENCE [LARGE SCALE GENOMIC DNA]</scope>
    <source>
        <strain evidence="6">CGMCC 1.8859</strain>
    </source>
</reference>
<sequence length="294" mass="29973">MKVGLIGLGSMGVGIAHNILRAGHSLTVFNRSKEKAAPLLAEGAAWADSPRALAAGQDAVLTMVADDNALQAVTLGEDGLLAGLAQNAVHISMSTVSQALVASLAAAHARHGSGLVSAPVFGRPDAAAAGKLFVAAAGKPAHIDQVRPVLEAVGQKLFEVGDQPEQAAVVKLIGNFLISCVIEGLGEGAALAEKTGVAPEKLMEVLTGTIFGAPVYQIYGKLITTGGYKNPGFALPLGAKDNRLVLQAAEAHNVPLPFASVVRDRFVRGMAQGLAGADWSAIASLAREDAGLNN</sequence>
<dbReference type="InterPro" id="IPR036291">
    <property type="entry name" value="NAD(P)-bd_dom_sf"/>
</dbReference>
<gene>
    <name evidence="5" type="ORF">GCM10010970_02310</name>
</gene>
<feature type="domain" description="3-hydroxyisobutyrate dehydrogenase-like NAD-binding" evidence="4">
    <location>
        <begin position="167"/>
        <end position="285"/>
    </location>
</feature>
<evidence type="ECO:0000313" key="6">
    <source>
        <dbReference type="Proteomes" id="UP000637267"/>
    </source>
</evidence>
<evidence type="ECO:0000259" key="4">
    <source>
        <dbReference type="Pfam" id="PF14833"/>
    </source>
</evidence>
<dbReference type="Pfam" id="PF03446">
    <property type="entry name" value="NAD_binding_2"/>
    <property type="match status" value="1"/>
</dbReference>
<dbReference type="EMBL" id="BMLX01000001">
    <property type="protein sequence ID" value="GGP17934.1"/>
    <property type="molecule type" value="Genomic_DNA"/>
</dbReference>
<comment type="caution">
    <text evidence="5">The sequence shown here is derived from an EMBL/GenBank/DDBJ whole genome shotgun (WGS) entry which is preliminary data.</text>
</comment>
<dbReference type="Gene3D" id="1.10.1040.10">
    <property type="entry name" value="N-(1-d-carboxylethyl)-l-norvaline Dehydrogenase, domain 2"/>
    <property type="match status" value="1"/>
</dbReference>
<keyword evidence="1" id="KW-0560">Oxidoreductase</keyword>
<dbReference type="RefSeq" id="WP_188701454.1">
    <property type="nucleotide sequence ID" value="NZ_BMLX01000001.1"/>
</dbReference>
<feature type="domain" description="6-phosphogluconate dehydrogenase NADP-binding" evidence="3">
    <location>
        <begin position="2"/>
        <end position="161"/>
    </location>
</feature>
<evidence type="ECO:0000259" key="3">
    <source>
        <dbReference type="Pfam" id="PF03446"/>
    </source>
</evidence>
<dbReference type="PIRSF" id="PIRSF000103">
    <property type="entry name" value="HIBADH"/>
    <property type="match status" value="1"/>
</dbReference>
<protein>
    <submittedName>
        <fullName evidence="5">3-hydroxyisobutyrate dehydrogenase</fullName>
    </submittedName>
</protein>
<dbReference type="SUPFAM" id="SSF48179">
    <property type="entry name" value="6-phosphogluconate dehydrogenase C-terminal domain-like"/>
    <property type="match status" value="1"/>
</dbReference>